<evidence type="ECO:0000313" key="5">
    <source>
        <dbReference type="EMBL" id="TMW98530.1"/>
    </source>
</evidence>
<evidence type="ECO:0000256" key="1">
    <source>
        <dbReference type="ARBA" id="ARBA00004123"/>
    </source>
</evidence>
<dbReference type="GO" id="GO:0005634">
    <property type="term" value="C:nucleus"/>
    <property type="evidence" value="ECO:0007669"/>
    <property type="project" value="UniProtKB-SubCell"/>
</dbReference>
<organism evidence="5">
    <name type="scientific">Solanum chilense</name>
    <name type="common">Tomato</name>
    <name type="synonym">Lycopersicon chilense</name>
    <dbReference type="NCBI Taxonomy" id="4083"/>
    <lineage>
        <taxon>Eukaryota</taxon>
        <taxon>Viridiplantae</taxon>
        <taxon>Streptophyta</taxon>
        <taxon>Embryophyta</taxon>
        <taxon>Tracheophyta</taxon>
        <taxon>Spermatophyta</taxon>
        <taxon>Magnoliopsida</taxon>
        <taxon>eudicotyledons</taxon>
        <taxon>Gunneridae</taxon>
        <taxon>Pentapetalae</taxon>
        <taxon>asterids</taxon>
        <taxon>lamiids</taxon>
        <taxon>Solanales</taxon>
        <taxon>Solanaceae</taxon>
        <taxon>Solanoideae</taxon>
        <taxon>Solaneae</taxon>
        <taxon>Solanum</taxon>
        <taxon>Solanum subgen. Lycopersicon</taxon>
    </lineage>
</organism>
<dbReference type="GO" id="GO:0006281">
    <property type="term" value="P:DNA repair"/>
    <property type="evidence" value="ECO:0007669"/>
    <property type="project" value="UniProtKB-KW"/>
</dbReference>
<evidence type="ECO:0000256" key="2">
    <source>
        <dbReference type="ARBA" id="ARBA00022763"/>
    </source>
</evidence>
<keyword evidence="4" id="KW-0539">Nucleus</keyword>
<keyword evidence="2" id="KW-0227">DNA damage</keyword>
<evidence type="ECO:0000256" key="4">
    <source>
        <dbReference type="ARBA" id="ARBA00023242"/>
    </source>
</evidence>
<name>A0A6N2BYC4_SOLCI</name>
<dbReference type="AlphaFoldDB" id="A0A6N2BYC4"/>
<protein>
    <submittedName>
        <fullName evidence="5">Uncharacterized protein</fullName>
    </submittedName>
</protein>
<evidence type="ECO:0000256" key="3">
    <source>
        <dbReference type="ARBA" id="ARBA00023204"/>
    </source>
</evidence>
<accession>A0A6N2BYC4</accession>
<gene>
    <name evidence="5" type="ORF">EJD97_003918</name>
</gene>
<dbReference type="InterPro" id="IPR039776">
    <property type="entry name" value="Pds5"/>
</dbReference>
<comment type="caution">
    <text evidence="5">The sequence shown here is derived from an EMBL/GenBank/DDBJ whole genome shotgun (WGS) entry which is preliminary data.</text>
</comment>
<comment type="subcellular location">
    <subcellularLocation>
        <location evidence="1">Nucleus</location>
    </subcellularLocation>
</comment>
<sequence>MADNCFVSSPILRPEHPDNAFADIKKIMTMIIKESEEIRMQFLSILINSVKKENKNVSPRSYVLGEEVLQESAVKLHPYLPKAVVALNISFKNYSKVVEYIWRKAMKYKANVENAPQDLAPHASPKRVVSFLDQPH</sequence>
<dbReference type="EMBL" id="RXGB01001542">
    <property type="protein sequence ID" value="TMW98530.1"/>
    <property type="molecule type" value="Genomic_DNA"/>
</dbReference>
<dbReference type="GO" id="GO:0000785">
    <property type="term" value="C:chromatin"/>
    <property type="evidence" value="ECO:0007669"/>
    <property type="project" value="TreeGrafter"/>
</dbReference>
<feature type="non-terminal residue" evidence="5">
    <location>
        <position position="136"/>
    </location>
</feature>
<keyword evidence="3" id="KW-0234">DNA repair</keyword>
<proteinExistence type="predicted"/>
<dbReference type="PANTHER" id="PTHR12663:SF52">
    <property type="entry name" value="TOG DOMAIN-CONTAINING PROTEIN"/>
    <property type="match status" value="1"/>
</dbReference>
<dbReference type="PANTHER" id="PTHR12663">
    <property type="entry name" value="ANDROGEN INDUCED INHIBITOR OF PROLIFERATION AS3 / PDS5-RELATED"/>
    <property type="match status" value="1"/>
</dbReference>
<dbReference type="GO" id="GO:0007064">
    <property type="term" value="P:mitotic sister chromatid cohesion"/>
    <property type="evidence" value="ECO:0007669"/>
    <property type="project" value="InterPro"/>
</dbReference>
<reference evidence="5" key="1">
    <citation type="submission" date="2019-05" db="EMBL/GenBank/DDBJ databases">
        <title>The de novo reference genome and transcriptome assemblies of the wild tomato species Solanum chilense.</title>
        <authorList>
            <person name="Stam R."/>
            <person name="Nosenko T."/>
            <person name="Hoerger A.C."/>
            <person name="Stephan W."/>
            <person name="Seidel M.A."/>
            <person name="Kuhn J.M.M."/>
            <person name="Haberer G."/>
            <person name="Tellier A."/>
        </authorList>
    </citation>
    <scope>NUCLEOTIDE SEQUENCE</scope>
    <source>
        <tissue evidence="5">Mature leaves</tissue>
    </source>
</reference>